<keyword evidence="2" id="KW-1185">Reference proteome</keyword>
<dbReference type="EMBL" id="CP051759">
    <property type="protein sequence ID" value="QPJ86732.1"/>
    <property type="molecule type" value="Genomic_DNA"/>
</dbReference>
<keyword evidence="1" id="KW-0614">Plasmid</keyword>
<organism evidence="1 2">
    <name type="scientific">Candidatus Sarcina troglodytae</name>
    <dbReference type="NCBI Taxonomy" id="2726954"/>
    <lineage>
        <taxon>Bacteria</taxon>
        <taxon>Bacillati</taxon>
        <taxon>Bacillota</taxon>
        <taxon>Clostridia</taxon>
        <taxon>Eubacteriales</taxon>
        <taxon>Clostridiaceae</taxon>
        <taxon>Sarcina</taxon>
    </lineage>
</organism>
<evidence type="ECO:0000313" key="2">
    <source>
        <dbReference type="Proteomes" id="UP000594603"/>
    </source>
</evidence>
<geneLocation type="plasmid" evidence="1 2">
    <name>p5</name>
</geneLocation>
<sequence>MFRQPLSENEVIRATKSAEKVYKDKNKDYKYKNETLINLLEIIDEEQKEMKIIISKDEYKRRNNEDNKKKYNSERAKEKYRNQLKKRGKLLEKEKISQRRIKIKDLLDKGLKQKDICSKLNISKDTYLSDRKYLKKQGLI</sequence>
<dbReference type="Proteomes" id="UP000594603">
    <property type="component" value="Plasmid p5"/>
</dbReference>
<accession>A0ACD1BI63</accession>
<evidence type="ECO:0000313" key="1">
    <source>
        <dbReference type="EMBL" id="QPJ86732.1"/>
    </source>
</evidence>
<reference evidence="1" key="1">
    <citation type="submission" date="2020-04" db="EMBL/GenBank/DDBJ databases">
        <title>A novel bacterium ('Candidatus Sarcina troglodytae' sp. nov.) linked to a protracted, uniformly lethal epizootic among sanctuary western chimpanzees (Pan troglodytes verus) in Sierra Leone.</title>
        <authorList>
            <person name="Owens L.A."/>
            <person name="Colitti B."/>
            <person name="Hirji I."/>
            <person name="Pizaro A."/>
            <person name="Jaffe J.E."/>
            <person name="Moittie S."/>
            <person name="Bishop-Lilly K.A."/>
            <person name="Estrella L.A."/>
            <person name="Voegtly L.J."/>
            <person name="Kuhn J.H."/>
            <person name="Suen G."/>
            <person name="Deblois C.L."/>
            <person name="Dunn C."/>
            <person name="Juan-Salles C."/>
            <person name="Goldberg T.L."/>
        </authorList>
    </citation>
    <scope>NUCLEOTIDE SEQUENCE</scope>
    <source>
        <strain evidence="1">JB2</strain>
    </source>
</reference>
<protein>
    <submittedName>
        <fullName evidence="1">Uncharacterized protein</fullName>
    </submittedName>
</protein>
<proteinExistence type="predicted"/>
<name>A0ACD1BI63_9CLOT</name>
<gene>
    <name evidence="1" type="ORF">HH195_12225</name>
</gene>